<dbReference type="Proteomes" id="UP000317036">
    <property type="component" value="Unassembled WGS sequence"/>
</dbReference>
<keyword evidence="1" id="KW-1133">Transmembrane helix</keyword>
<reference evidence="2 3" key="1">
    <citation type="submission" date="2019-07" db="EMBL/GenBank/DDBJ databases">
        <authorList>
            <person name="Kim J."/>
        </authorList>
    </citation>
    <scope>NUCLEOTIDE SEQUENCE [LARGE SCALE GENOMIC DNA]</scope>
    <source>
        <strain evidence="2 3">JC52</strain>
    </source>
</reference>
<protein>
    <submittedName>
        <fullName evidence="2">Uncharacterized protein</fullName>
    </submittedName>
</protein>
<gene>
    <name evidence="2" type="ORF">FPZ49_30980</name>
</gene>
<evidence type="ECO:0000256" key="1">
    <source>
        <dbReference type="SAM" id="Phobius"/>
    </source>
</evidence>
<feature type="transmembrane region" description="Helical" evidence="1">
    <location>
        <begin position="102"/>
        <end position="122"/>
    </location>
</feature>
<keyword evidence="3" id="KW-1185">Reference proteome</keyword>
<evidence type="ECO:0000313" key="3">
    <source>
        <dbReference type="Proteomes" id="UP000317036"/>
    </source>
</evidence>
<feature type="transmembrane region" description="Helical" evidence="1">
    <location>
        <begin position="73"/>
        <end position="95"/>
    </location>
</feature>
<dbReference type="OrthoDB" id="2381462at2"/>
<feature type="transmembrane region" description="Helical" evidence="1">
    <location>
        <begin position="37"/>
        <end position="53"/>
    </location>
</feature>
<organism evidence="2 3">
    <name type="scientific">Paenibacillus cremeus</name>
    <dbReference type="NCBI Taxonomy" id="2163881"/>
    <lineage>
        <taxon>Bacteria</taxon>
        <taxon>Bacillati</taxon>
        <taxon>Bacillota</taxon>
        <taxon>Bacilli</taxon>
        <taxon>Bacillales</taxon>
        <taxon>Paenibacillaceae</taxon>
        <taxon>Paenibacillus</taxon>
    </lineage>
</organism>
<feature type="transmembrane region" description="Helical" evidence="1">
    <location>
        <begin position="142"/>
        <end position="159"/>
    </location>
</feature>
<comment type="caution">
    <text evidence="2">The sequence shown here is derived from an EMBL/GenBank/DDBJ whole genome shotgun (WGS) entry which is preliminary data.</text>
</comment>
<accession>A0A559JVN2</accession>
<feature type="transmembrane region" description="Helical" evidence="1">
    <location>
        <begin position="12"/>
        <end position="30"/>
    </location>
</feature>
<dbReference type="RefSeq" id="WP_144854182.1">
    <property type="nucleotide sequence ID" value="NZ_VNJI01000062.1"/>
</dbReference>
<keyword evidence="1" id="KW-0812">Transmembrane</keyword>
<sequence length="170" mass="20248">MLIPLPTKFDQNELLVIGFLIILILLLWLLPKRFPTSVTILILSFSIGISRIVDHSLAGPQIDFYDVMDTGDYELFDFFCYILYAPFAYVFVYLYDKWNIRGMYILLYITACSFVGIVFEWFTTTPYIHFFIYKQWSILYSFPIYLFIQSCTLLFYHVLKRIYYKTATIS</sequence>
<evidence type="ECO:0000313" key="2">
    <source>
        <dbReference type="EMBL" id="TVY03951.1"/>
    </source>
</evidence>
<keyword evidence="1" id="KW-0472">Membrane</keyword>
<name>A0A559JVN2_9BACL</name>
<proteinExistence type="predicted"/>
<dbReference type="EMBL" id="VNJI01000062">
    <property type="protein sequence ID" value="TVY03951.1"/>
    <property type="molecule type" value="Genomic_DNA"/>
</dbReference>
<dbReference type="AlphaFoldDB" id="A0A559JVN2"/>